<dbReference type="Proteomes" id="UP000000270">
    <property type="component" value="Chromosome"/>
</dbReference>
<reference evidence="1 2" key="5">
    <citation type="journal article" date="2010" name="Appl. Environ. Microbiol.">
        <title>phrR-like gene praR of Azorhizobium caulinodans ORS571 is essential for symbiosis with Sesbania rostrata and is involved in expression of reb genes.</title>
        <authorList>
            <person name="Akiba N."/>
            <person name="Aono T."/>
            <person name="Toyazaki H."/>
            <person name="Sato S."/>
            <person name="Oyaizu H."/>
        </authorList>
    </citation>
    <scope>NUCLEOTIDE SEQUENCE [LARGE SCALE GENOMIC DNA]</scope>
    <source>
        <strain evidence="2">ATCC 43989 / DSM 5975 / JCM 20966 / LMG 6465 / NBRC 14845 / NCIMB 13405 / ORS 571</strain>
    </source>
</reference>
<protein>
    <submittedName>
        <fullName evidence="1">Uncharacterized protein</fullName>
    </submittedName>
</protein>
<evidence type="ECO:0000313" key="2">
    <source>
        <dbReference type="Proteomes" id="UP000000270"/>
    </source>
</evidence>
<reference evidence="1 2" key="3">
    <citation type="journal article" date="2008" name="BMC Genomics">
        <title>The genome of the versatile nitrogen fixer Azorhizobium caulinodans ORS571.</title>
        <authorList>
            <person name="Lee KB."/>
            <person name="Backer P.D."/>
            <person name="Aono T."/>
            <person name="Liu CT."/>
            <person name="Suzuki S."/>
            <person name="Suzuki T."/>
            <person name="Kaneko T."/>
            <person name="Yamada M."/>
            <person name="Tabata S."/>
            <person name="Kupfer D.M."/>
            <person name="Najar F.Z."/>
            <person name="Wiley G.B."/>
            <person name="Roe B."/>
            <person name="Binnewies T.T."/>
            <person name="Ussery D.W."/>
            <person name="D'Haeze W."/>
            <person name="Herder J.D."/>
            <person name="Gevers D."/>
            <person name="Vereecke D."/>
            <person name="Holsters M."/>
            <person name="Oyaizu H."/>
        </authorList>
    </citation>
    <scope>NUCLEOTIDE SEQUENCE [LARGE SCALE GENOMIC DNA]</scope>
    <source>
        <strain evidence="2">ATCC 43989 / DSM 5975 / JCM 20966 / LMG 6465 / NBRC 14845 / NCIMB 13405 / ORS 571</strain>
    </source>
</reference>
<dbReference type="KEGG" id="azc:AZC_3154"/>
<gene>
    <name evidence="1" type="ordered locus">AZC_3154</name>
</gene>
<reference evidence="1 2" key="1">
    <citation type="journal article" date="2007" name="Appl. Environ. Microbiol.">
        <title>Rhizobial factors required for stem nodule maturation and maintenance in Sesbania rostrata-Azorhizobium caulinodans ORS571 symbiosis.</title>
        <authorList>
            <person name="Suzuki S."/>
            <person name="Aono T."/>
            <person name="Lee KB."/>
            <person name="Suzuki T."/>
            <person name="Liu CT."/>
            <person name="Miwa H."/>
            <person name="Wakao S."/>
            <person name="Iki T."/>
            <person name="Oyaizu H."/>
        </authorList>
    </citation>
    <scope>NUCLEOTIDE SEQUENCE [LARGE SCALE GENOMIC DNA]</scope>
    <source>
        <strain evidence="2">ATCC 43989 / DSM 5975 / JCM 20966 / LMG 6465 / NBRC 14845 / NCIMB 13405 / ORS 571</strain>
    </source>
</reference>
<reference evidence="1 2" key="6">
    <citation type="journal article" date="2011" name="Appl. Environ. Microbiol.">
        <title>Involvement of the azorhizobial chromosome partition gene (parA) in the onset of bacteroid differentiation during Sesbania rostrata stem nodule development.</title>
        <authorList>
            <person name="Liu CT."/>
            <person name="Lee KB."/>
            <person name="Wang YS."/>
            <person name="Peng MH."/>
            <person name="Lee KT."/>
            <person name="Suzuki S."/>
            <person name="Suzuki T."/>
            <person name="Oyaizu H."/>
        </authorList>
    </citation>
    <scope>NUCLEOTIDE SEQUENCE [LARGE SCALE GENOMIC DNA]</scope>
    <source>
        <strain evidence="2">ATCC 43989 / DSM 5975 / JCM 20966 / LMG 6465 / NBRC 14845 / NCIMB 13405 / ORS 571</strain>
    </source>
</reference>
<accession>A8IC33</accession>
<keyword evidence="2" id="KW-1185">Reference proteome</keyword>
<dbReference type="EMBL" id="AP009384">
    <property type="protein sequence ID" value="BAF89152.1"/>
    <property type="molecule type" value="Genomic_DNA"/>
</dbReference>
<organism evidence="1 2">
    <name type="scientific">Azorhizobium caulinodans (strain ATCC 43989 / DSM 5975 / JCM 20966 / LMG 6465 / NBRC 14845 / NCIMB 13405 / ORS 571)</name>
    <dbReference type="NCBI Taxonomy" id="438753"/>
    <lineage>
        <taxon>Bacteria</taxon>
        <taxon>Pseudomonadati</taxon>
        <taxon>Pseudomonadota</taxon>
        <taxon>Alphaproteobacteria</taxon>
        <taxon>Hyphomicrobiales</taxon>
        <taxon>Xanthobacteraceae</taxon>
        <taxon>Azorhizobium</taxon>
    </lineage>
</organism>
<reference evidence="1 2" key="4">
    <citation type="journal article" date="2009" name="Appl. Environ. Microbiol.">
        <title>Comparative genome-wide transcriptional profiling of Azorhizobium caulinodans ORS571 grown under free-living and symbiotic conditions.</title>
        <authorList>
            <person name="Tsukada S."/>
            <person name="Aono T."/>
            <person name="Akiba N."/>
            <person name="Lee KB."/>
            <person name="Liu CT."/>
            <person name="Toyazaki H."/>
            <person name="Oyaizu H."/>
        </authorList>
    </citation>
    <scope>NUCLEOTIDE SEQUENCE [LARGE SCALE GENOMIC DNA]</scope>
    <source>
        <strain evidence="2">ATCC 43989 / DSM 5975 / JCM 20966 / LMG 6465 / NBRC 14845 / NCIMB 13405 / ORS 571</strain>
    </source>
</reference>
<name>A8IC33_AZOC5</name>
<dbReference type="HOGENOM" id="CLU_1674334_0_0_5"/>
<dbReference type="AlphaFoldDB" id="A8IC33"/>
<reference evidence="2" key="2">
    <citation type="submission" date="2007-04" db="EMBL/GenBank/DDBJ databases">
        <title>Complete genome sequence of the nitrogen-fixing bacterium Azorhizobium caulinodans ORS571.</title>
        <authorList>
            <person name="Lee K.B."/>
            <person name="Backer P.D."/>
            <person name="Aono T."/>
            <person name="Liu C.T."/>
            <person name="Suzuki S."/>
            <person name="Suzuki T."/>
            <person name="Kaneko T."/>
            <person name="Yamada M."/>
            <person name="Tabata S."/>
            <person name="Kupfer D.M."/>
            <person name="Najar F.Z."/>
            <person name="Wiley G.B."/>
            <person name="Roe B."/>
            <person name="Binnewies T."/>
            <person name="Ussery D."/>
            <person name="Vereecke D."/>
            <person name="Gevers D."/>
            <person name="Holsters M."/>
            <person name="Oyaizu H."/>
        </authorList>
    </citation>
    <scope>NUCLEOTIDE SEQUENCE [LARGE SCALE GENOMIC DNA]</scope>
    <source>
        <strain evidence="2">ATCC 43989 / DSM 5975 / JCM 20966 / LMG 6465 / NBRC 14845 / NCIMB 13405 / ORS 571</strain>
    </source>
</reference>
<proteinExistence type="predicted"/>
<sequence length="157" mass="16826">MVGAPSRPSAWRLPNEGSRWRRHMASLRSALCSMPLAALALLATVGAAKDSALRAQDLPRKGIHVDVTIAAVCQAVLPEVIAGLARFGVSRPAVCPSRSAVIIHQPEKNRFVLRDSVKAQPGGTDRVVSYQVEAQYQVDDNGHPIWTAVHFQSEGGG</sequence>
<evidence type="ECO:0000313" key="1">
    <source>
        <dbReference type="EMBL" id="BAF89152.1"/>
    </source>
</evidence>